<dbReference type="Pfam" id="PF21089">
    <property type="entry name" value="PKS_DH_N"/>
    <property type="match status" value="1"/>
</dbReference>
<dbReference type="Gene3D" id="3.10.129.110">
    <property type="entry name" value="Polyketide synthase dehydratase"/>
    <property type="match status" value="1"/>
</dbReference>
<dbReference type="InterPro" id="IPR014043">
    <property type="entry name" value="Acyl_transferase_dom"/>
</dbReference>
<comment type="caution">
    <text evidence="10">The sequence shown here is derived from an EMBL/GenBank/DDBJ whole genome shotgun (WGS) entry which is preliminary data.</text>
</comment>
<dbReference type="InterPro" id="IPR013968">
    <property type="entry name" value="PKS_KR"/>
</dbReference>
<dbReference type="InterPro" id="IPR014031">
    <property type="entry name" value="Ketoacyl_synth_C"/>
</dbReference>
<feature type="region of interest" description="C-terminal hotdog fold" evidence="6">
    <location>
        <begin position="1975"/>
        <end position="2108"/>
    </location>
</feature>
<dbReference type="Gene3D" id="3.90.180.10">
    <property type="entry name" value="Medium-chain alcohol dehydrogenases, catalytic domain"/>
    <property type="match status" value="1"/>
</dbReference>
<dbReference type="Proteomes" id="UP001165074">
    <property type="component" value="Unassembled WGS sequence"/>
</dbReference>
<dbReference type="InterPro" id="IPR013154">
    <property type="entry name" value="ADH-like_N"/>
</dbReference>
<dbReference type="InterPro" id="IPR009081">
    <property type="entry name" value="PP-bd_ACP"/>
</dbReference>
<dbReference type="Pfam" id="PF22953">
    <property type="entry name" value="SpnB_Rossmann"/>
    <property type="match status" value="1"/>
</dbReference>
<dbReference type="FunFam" id="3.40.47.10:FF:000019">
    <property type="entry name" value="Polyketide synthase type I"/>
    <property type="match status" value="2"/>
</dbReference>
<dbReference type="SUPFAM" id="SSF55048">
    <property type="entry name" value="Probable ACP-binding domain of malonyl-CoA ACP transacylase"/>
    <property type="match status" value="3"/>
</dbReference>
<evidence type="ECO:0000259" key="7">
    <source>
        <dbReference type="PROSITE" id="PS50075"/>
    </source>
</evidence>
<evidence type="ECO:0000259" key="8">
    <source>
        <dbReference type="PROSITE" id="PS52004"/>
    </source>
</evidence>
<dbReference type="InterPro" id="IPR020841">
    <property type="entry name" value="PKS_Beta-ketoAc_synthase_dom"/>
</dbReference>
<proteinExistence type="predicted"/>
<keyword evidence="1" id="KW-0596">Phosphopantetheine</keyword>
<keyword evidence="4" id="KW-0511">Multifunctional enzyme</keyword>
<dbReference type="SUPFAM" id="SSF51735">
    <property type="entry name" value="NAD(P)-binding Rossmann-fold domains"/>
    <property type="match status" value="5"/>
</dbReference>
<dbReference type="Gene3D" id="3.40.366.10">
    <property type="entry name" value="Malonyl-Coenzyme A Acyl Carrier Protein, domain 2"/>
    <property type="match status" value="3"/>
</dbReference>
<organism evidence="10 11">
    <name type="scientific">Actinoallomurus iriomotensis</name>
    <dbReference type="NCBI Taxonomy" id="478107"/>
    <lineage>
        <taxon>Bacteria</taxon>
        <taxon>Bacillati</taxon>
        <taxon>Actinomycetota</taxon>
        <taxon>Actinomycetes</taxon>
        <taxon>Streptosporangiales</taxon>
        <taxon>Thermomonosporaceae</taxon>
        <taxon>Actinoallomurus</taxon>
    </lineage>
</organism>
<dbReference type="InterPro" id="IPR050091">
    <property type="entry name" value="PKS_NRPS_Biosynth_Enz"/>
</dbReference>
<dbReference type="InterPro" id="IPR016039">
    <property type="entry name" value="Thiolase-like"/>
</dbReference>
<keyword evidence="3" id="KW-0808">Transferase</keyword>
<dbReference type="InterPro" id="IPR016036">
    <property type="entry name" value="Malonyl_transacylase_ACP-bd"/>
</dbReference>
<dbReference type="PROSITE" id="PS52019">
    <property type="entry name" value="PKS_MFAS_DH"/>
    <property type="match status" value="1"/>
</dbReference>
<dbReference type="Pfam" id="PF14765">
    <property type="entry name" value="PS-DH"/>
    <property type="match status" value="1"/>
</dbReference>
<dbReference type="PROSITE" id="PS50075">
    <property type="entry name" value="CARRIER"/>
    <property type="match status" value="3"/>
</dbReference>
<dbReference type="Gene3D" id="3.40.50.11460">
    <property type="match status" value="1"/>
</dbReference>
<feature type="domain" description="Ketosynthase family 3 (KS3)" evidence="8">
    <location>
        <begin position="970"/>
        <end position="1384"/>
    </location>
</feature>
<dbReference type="InterPro" id="IPR032821">
    <property type="entry name" value="PKS_assoc"/>
</dbReference>
<dbReference type="InterPro" id="IPR036291">
    <property type="entry name" value="NAD(P)-bd_dom_sf"/>
</dbReference>
<dbReference type="SMART" id="SM00823">
    <property type="entry name" value="PKS_PP"/>
    <property type="match status" value="3"/>
</dbReference>
<evidence type="ECO:0000256" key="5">
    <source>
        <dbReference type="ARBA" id="ARBA00023315"/>
    </source>
</evidence>
<dbReference type="PROSITE" id="PS00012">
    <property type="entry name" value="PHOSPHOPANTETHEINE"/>
    <property type="match status" value="3"/>
</dbReference>
<dbReference type="Gene3D" id="3.40.47.10">
    <property type="match status" value="3"/>
</dbReference>
<reference evidence="10" key="1">
    <citation type="submission" date="2023-03" db="EMBL/GenBank/DDBJ databases">
        <title>Actinoallomurus iriomotensis NBRC 103684.</title>
        <authorList>
            <person name="Ichikawa N."/>
            <person name="Sato H."/>
            <person name="Tonouchi N."/>
        </authorList>
    </citation>
    <scope>NUCLEOTIDE SEQUENCE</scope>
    <source>
        <strain evidence="10">NBRC 103684</strain>
    </source>
</reference>
<dbReference type="CDD" id="cd08956">
    <property type="entry name" value="KR_3_FAS_SDR_x"/>
    <property type="match status" value="1"/>
</dbReference>
<protein>
    <submittedName>
        <fullName evidence="10">Uncharacterized protein</fullName>
    </submittedName>
</protein>
<dbReference type="GO" id="GO:0006633">
    <property type="term" value="P:fatty acid biosynthetic process"/>
    <property type="evidence" value="ECO:0007669"/>
    <property type="project" value="InterPro"/>
</dbReference>
<dbReference type="Pfam" id="PF08659">
    <property type="entry name" value="KR"/>
    <property type="match status" value="2"/>
</dbReference>
<evidence type="ECO:0000313" key="11">
    <source>
        <dbReference type="Proteomes" id="UP001165074"/>
    </source>
</evidence>
<dbReference type="Gene3D" id="3.40.50.720">
    <property type="entry name" value="NAD(P)-binding Rossmann-like Domain"/>
    <property type="match status" value="2"/>
</dbReference>
<evidence type="ECO:0000256" key="2">
    <source>
        <dbReference type="ARBA" id="ARBA00022553"/>
    </source>
</evidence>
<dbReference type="EMBL" id="BSTK01000024">
    <property type="protein sequence ID" value="GLY91994.1"/>
    <property type="molecule type" value="Genomic_DNA"/>
</dbReference>
<dbReference type="InterPro" id="IPR049900">
    <property type="entry name" value="PKS_mFAS_DH"/>
</dbReference>
<dbReference type="InterPro" id="IPR001227">
    <property type="entry name" value="Ac_transferase_dom_sf"/>
</dbReference>
<dbReference type="PROSITE" id="PS00606">
    <property type="entry name" value="KS3_1"/>
    <property type="match status" value="2"/>
</dbReference>
<dbReference type="CDD" id="cd05195">
    <property type="entry name" value="enoyl_red"/>
    <property type="match status" value="1"/>
</dbReference>
<dbReference type="InterPro" id="IPR018201">
    <property type="entry name" value="Ketoacyl_synth_AS"/>
</dbReference>
<dbReference type="PANTHER" id="PTHR43775">
    <property type="entry name" value="FATTY ACID SYNTHASE"/>
    <property type="match status" value="1"/>
</dbReference>
<dbReference type="SUPFAM" id="SSF52151">
    <property type="entry name" value="FabD/lysophospholipase-like"/>
    <property type="match status" value="3"/>
</dbReference>
<dbReference type="InterPro" id="IPR020843">
    <property type="entry name" value="ER"/>
</dbReference>
<evidence type="ECO:0000259" key="9">
    <source>
        <dbReference type="PROSITE" id="PS52019"/>
    </source>
</evidence>
<dbReference type="InterPro" id="IPR016035">
    <property type="entry name" value="Acyl_Trfase/lysoPLipase"/>
</dbReference>
<evidence type="ECO:0000256" key="4">
    <source>
        <dbReference type="ARBA" id="ARBA00023268"/>
    </source>
</evidence>
<feature type="active site" description="Proton donor; for dehydratase activity" evidence="6">
    <location>
        <position position="2036"/>
    </location>
</feature>
<dbReference type="InterPro" id="IPR049551">
    <property type="entry name" value="PKS_DH_C"/>
</dbReference>
<evidence type="ECO:0000256" key="3">
    <source>
        <dbReference type="ARBA" id="ARBA00022679"/>
    </source>
</evidence>
<dbReference type="GO" id="GO:0016491">
    <property type="term" value="F:oxidoreductase activity"/>
    <property type="evidence" value="ECO:0007669"/>
    <property type="project" value="InterPro"/>
</dbReference>
<accession>A0A9W6SE94</accession>
<sequence length="4433" mass="461568">MPGGNDAVAVIGMSCRLPGAADPDSFWRLLADGVDAVGAVPPNRTSTVDTPTRRGGFLTDVDRFDADFFGIGGREAAAMDPRQRLALELAWEATEDAGILPARLRDTPTGVYVGAMSDDYADLTTAIGPDAVTTHTAAGLQRGIIANRVSYVLGLRGPSLTVDTGQSSSLVAVHLAAESVRRGESSLALAGGVQLNLSPEGWVRLDRLGALAPDGRCRVFDAGATGLARGEGGGFVVLKPLTAALADGDTVYCVLAAGAVNNDGGGDTLTAPSAEAQQAVLRAAYRSAGVDPAEVGYVELHGTGTRVGDPIEAAALGAVLGAGRPETAALRVGSVKTNIGHLEAAAGIAGLLKAILCLRNGELVPSLHFDTANPDIPLDSLGLRVQCAREPWPAPALAGVSSFGMGGTNCHLVLRAAPAPDIVSGPASEPAERVVVWPLSARTPAALRDAAQRLRSAAGAEASADVGHSLATTRTRFASRAAIVAADRAALLAGLDAMAAGGSTADVVRGVAAAGTGPVFVFPGQGSQWPGMARRLLAEDPVFAEHLRACAEALQPHVDWPVLDVLRNAEPGALDRVDVLHPVLFAVMVSLARLWEHHGVHPAAVVGHSNGEVAAAHVAGALSLDDAAALIARRSAALLPMTGIGAMVSLAMPAEQARDLIEPWGDRIGLGAVNGPTAVTLSGDRAAVDELLSGLPEDVKVKRLAIDLPTHSAMVEPYRDPMLDLTRGTKPRAARVPFYSTVTGARFDTTGLDADYWYRNLRGTVHFAQAVTALLADGHRLFIESSAHPILVASVQQTAEHTGHDVATVGTLRRDDGGTHRFRSALAEAYTRGADVDWAPVFPGARRVRLPTYPFQRQQFWLDDVTGTAGPERPDGAPVADLDLVRAETAVVLGASADAIDPDRTFRDLGLDSLGSVDLRNRLAAATGVRLPTTVLFDHATPAALADHLGRTATAPVTMAPVVTAPVATGEPIAIVAMGCRYPGGVRSPEDLWRLVADGVDAIGPLPTDRGWDTTDLAGSRAGGFLYDVAEFDAEFFGISPREALAMDPQQRLLLETAWEAIERGGIDPTSLRGSDTGVFVGAMSQEYGPRLHEPAPGTDGYLLTGTSVSVASGRVAYVLGLSGPAITVDTACSSSLVAVDLASRALRTGECSLALAGGVTVLATPGVFAEFERQGGLASDGRCKAFGAGADGTGWAEGAGVLLLERLSDARRNGHPVLALIRGSAVNSDGASNGLTAPHGPAQQRVIRQALANAGLRPSEVDTVEAHGTGTTLGDPIEAGALLATYGTDRDRPLWLGSIKSNIGHTQAAAGVAGVIKMTMAMRHGELPRTLHADSPSPHVDWTTGAVAVLDEQRPWPDAGRPRRAGVSSFGISGTNAHVIIEHVTDEVPAPRDVPAEPVPLVVSAPDHDRLRDQAGRLVSRVADSPVPDLAFSLATARARRECRAVVLADDVDEAAAGLTALSAGRPAANLVTGPVTAPGSVVFAFPGQGTQWVGMARGLLEDAGFARVIGRCEEALAPHVDWALSPVLRGEPGAPSLDRVDVVQPVLFAVMVALAEMWRAVGVEPDAVFGHSQGEIAAAHIAGALSLSDAARIVAVRSKLVGELSGRGGMASVLLSAEEVRADIAAWGEQLSVAAINGPRSVVVSGDATAIDALLGHYTARDVQAKRIPVDYASHSAHVDAVGDRLVAALADVRPVSSAIPFYSTVTGDRLDTTELTAAYWRRNLRQTVRCEQTVAALLAADHRLFIEVGPHPTLTVGIADTIEAAGRDAEVIGTLRRGEDDRRRLRTAFAEAFVRGAAVDWARLFAGMAVRRVDLPTSAFRRQRYWLPAGSGSGSGHPLLPTHVPLPETGGAVFTGSVGLHTHPWLAGHCVFGRTIFPGTGFVELAHHAGMTLGHPVVADLTLVAPLVLPESGAVHLTLTVGAAEPSGRREFQVHGRSDGQVDAPWLRLATGALAAPAPDRTVHSGEPPTDAVSVPVEEIYDHAATLGYEYGAAFRGLRSVWRGDGETVAEVALDGSGGTDAARFGLHPALLDAALHAVLPEFGGTVLPFSWSGVRVHAPGAAAARVRLRRDGEVVSVTLTDHAGSLVATVDAVLLRPVTRAQLTAGRPDSLYRLDWRPRQSPLPEPARMVVVEPSADLDIVAPADVVVVDRAPGASGPRAAHESTVDTAALLRTWLARERAGTLVVLTHGAVATDPRADVRDLANAPVWGLVRAAQTEHPGRFVLVDTDDAPESRALLDAAVATGEPQLAIRAGEILLPRVVRAPAAPQPPTDTAWRLTAPDLSPRSCPDATRPLADNEVRVAVRAAGLNFRDVLTTLGLYPGDPGPFGVEGAGVVVERGAAVRDLETGDRVMGILPDAFGPLAVTDHRMVVRIPAGWSFARAASSPIAFLTAYHALVDVAGVAQGESVLVHAATGGVGTLAVQVARHLGAEVFGTASPAKWPALRALGLPEDHIASSRTTEFATRFAEVDVVVNTLAGELVDASLGLLRPGGRFVELGKTDKRDPDTVGADHPGVRYAAFDLLETDPAHVRHMLDELVRLSALGAITPPPRQVWDLGSAPEAFRHVGAARHVGKVVFTVPRPLDPGGTVLITGGVGALGRLLAGHLVREHGVRHLVLTSRRGPDAPGAAELVDELTALGARVRIVAADVADRAALAEVITAVPAEHPLTAVVHAAAVLDDGVLTALTPDRIHAVLDAKVDGAWHLHELTADLDLAAFVLFSSAAGVLGNAGQGNYAAGNTFLDALAQHRRAAGLPATSLAWGLWDSDSKLTAGLDAAGLRRTTGLVPIPADLGTRLFDAALRLGAPNVLPVLFDDTTARDNPLLAELTTASRPRSRPRVAALPSADRADALLDLVRAEAAAVLGHADAGAVDAGRAFSKLGFDSLTAVELRNRLGAATGLRLSASVVFDHPTPTRLAEHLQERLGATSGTPSRPTEASTVDGEPIAIVGMSCRFPGGVRSAEDLWRLLVDGTDAITPFPTDRGWDLHALYHPDADREGATYTMHGGFLDDVAGFDAELFDITPREAAAMDPQQRLLLETSWAALESGGIAPDSLRGSGTGVFVGIAGQDYGPRFDEPTGGAGGYLLTGTVASVASGRIAYAFGFEGPTLTVDTACSSSLVALHLATRALRHGECGLALAAGATVMSSAGTFVEFSRQRALAADGRCKAFGAGADGFGPAEGVGVLVLERLADARRNGHRVLAVVRGSAINSDGASNGLTAPNGPSQQRVIRAALADARLRPSDVDVVEAHGTGTELGDPIEAEALAATYGSERDRPLWLGSVKSNIGHTQAAAGMAGVIKVVTALHGELLPRTLHADEPSPHVDWSAGRLVPLTEPTPWPRTDRPRRAGVSSFGISGTNAHVIVEEGPAEPAAGRTAPPVLAWSLSARDEAGLRAVARRLRSAAERLDPVDVAFTLAGGRAGLRERACVLGRDRAELLAGLDALVRDEPTADVLRGTAAGARGPVFVFPGQGAQWPGMAAELLDSSPVFAAGIAAVAEALDPYVDWSLTEVLRDAAALERVDVVQPALFAVMVALAALWRSYGVEPAAVVGHSQGEIAAAHVAGALSLADAARVVSLRAKALLALSGAGGMVSVAMPPEEVARRWPTGVHLAAVNGLSTVVVSGAPDALDAVLRDCADDGVRARRIPVDYASHSDHVDAIADRLAEALGPITPRPTEIPLLSTVTGDWLDGTRLDAAYWYRNLRETVRFAPAVQLLTERDHPVFIEVSPHPTLTVGMQETTDAAVLGTLRRGDGGLDRFVRSLAEAHTHGVAVDWSAVFAGTGARLVDLPTYPFRHQRYWLSRRRSQASAVDDWRYQVAWHPVEPGPSALSGRWLVASAIEDAAVLDALRRNGADVDVVELTADRDALAGRLRELDVPPAGVLALPAADDPLVPAVALLQALGEVDVEAPLWCVTRGAVSTSPMDPVSRPEHAQLWGLGRVAALELPLRWGGVVDLPDSITEPVGDWLCGVLTGGSGEDEVAVRATGPVARRLEQAPADAPRGGRRFRGTALVTGGAGAVGRHVVRWLAAEGAEHVVVAGRRGPDAPGAAELRAELDVPITLVACDVTDRAALAELLATIPAECPLTTVVHAAGALDDGVIEGLTPERIRAAVASKVDGARNLHELTGELDAFVLFSSVAGVWGNGGQAAYAAANAYLDALALHRRAAGLPATSIAWGHWDGGGMAEGADDVLRRRGLRPMPPQLAVDALGKALDRAEPFVAVAAVDWAELAPALTTARRLPLIADLPAVPSQAKVPDHGSLRTRLTGLTGPEQDEVLLEVVRGHAASVAGHSDVGAIVAGRPFRELGFDSLAAVELRNRLTASTGVRLPTTVVFDHPTPTALAVRLRTELLPDAQAEPEEARLRAALASVPLSRFREAGVLDVLLRLADEPAESTVDEDDLDDMALDDLVRLALGGDSDSEGGDARG</sequence>
<dbReference type="InterPro" id="IPR020806">
    <property type="entry name" value="PKS_PP-bd"/>
</dbReference>
<feature type="active site" description="Proton acceptor; for dehydratase activity" evidence="6">
    <location>
        <position position="1872"/>
    </location>
</feature>
<dbReference type="Gene3D" id="3.30.70.3290">
    <property type="match status" value="3"/>
</dbReference>
<dbReference type="RefSeq" id="WP_285583931.1">
    <property type="nucleotide sequence ID" value="NZ_BSTK01000024.1"/>
</dbReference>
<dbReference type="Pfam" id="PF02801">
    <property type="entry name" value="Ketoacyl-synt_C"/>
    <property type="match status" value="3"/>
</dbReference>
<keyword evidence="11" id="KW-1185">Reference proteome</keyword>
<feature type="domain" description="Carrier" evidence="7">
    <location>
        <begin position="2854"/>
        <end position="2929"/>
    </location>
</feature>
<evidence type="ECO:0000256" key="1">
    <source>
        <dbReference type="ARBA" id="ARBA00022450"/>
    </source>
</evidence>
<dbReference type="Gene3D" id="1.10.1200.10">
    <property type="entry name" value="ACP-like"/>
    <property type="match status" value="3"/>
</dbReference>
<dbReference type="Pfam" id="PF00698">
    <property type="entry name" value="Acyl_transf_1"/>
    <property type="match status" value="3"/>
</dbReference>
<dbReference type="SMART" id="SM00825">
    <property type="entry name" value="PKS_KS"/>
    <property type="match status" value="3"/>
</dbReference>
<dbReference type="FunFam" id="3.40.366.10:FF:000002">
    <property type="entry name" value="Probable polyketide synthase 2"/>
    <property type="match status" value="3"/>
</dbReference>
<feature type="domain" description="Ketosynthase family 3 (KS3)" evidence="8">
    <location>
        <begin position="2947"/>
        <end position="3371"/>
    </location>
</feature>
<dbReference type="InterPro" id="IPR036736">
    <property type="entry name" value="ACP-like_sf"/>
</dbReference>
<dbReference type="PROSITE" id="PS52004">
    <property type="entry name" value="KS3_2"/>
    <property type="match status" value="3"/>
</dbReference>
<keyword evidence="5" id="KW-0012">Acyltransferase</keyword>
<dbReference type="Pfam" id="PF13602">
    <property type="entry name" value="ADH_zinc_N_2"/>
    <property type="match status" value="1"/>
</dbReference>
<dbReference type="PANTHER" id="PTHR43775:SF51">
    <property type="entry name" value="INACTIVE PHENOLPHTHIOCEROL SYNTHESIS POLYKETIDE SYNTHASE TYPE I PKS1-RELATED"/>
    <property type="match status" value="1"/>
</dbReference>
<dbReference type="CDD" id="cd00833">
    <property type="entry name" value="PKS"/>
    <property type="match status" value="3"/>
</dbReference>
<dbReference type="SMART" id="SM00827">
    <property type="entry name" value="PKS_AT"/>
    <property type="match status" value="3"/>
</dbReference>
<dbReference type="SMART" id="SM00829">
    <property type="entry name" value="PKS_ER"/>
    <property type="match status" value="1"/>
</dbReference>
<evidence type="ECO:0000256" key="6">
    <source>
        <dbReference type="PROSITE-ProRule" id="PRU01363"/>
    </source>
</evidence>
<dbReference type="InterPro" id="IPR006162">
    <property type="entry name" value="Ppantetheine_attach_site"/>
</dbReference>
<evidence type="ECO:0000313" key="10">
    <source>
        <dbReference type="EMBL" id="GLY91994.1"/>
    </source>
</evidence>
<dbReference type="InterPro" id="IPR020807">
    <property type="entry name" value="PKS_DH"/>
</dbReference>
<name>A0A9W6SE94_9ACTN</name>
<dbReference type="InterPro" id="IPR014030">
    <property type="entry name" value="Ketoacyl_synth_N"/>
</dbReference>
<dbReference type="InterPro" id="IPR011032">
    <property type="entry name" value="GroES-like_sf"/>
</dbReference>
<dbReference type="GO" id="GO:0004312">
    <property type="term" value="F:fatty acid synthase activity"/>
    <property type="evidence" value="ECO:0007669"/>
    <property type="project" value="TreeGrafter"/>
</dbReference>
<dbReference type="SUPFAM" id="SSF50129">
    <property type="entry name" value="GroES-like"/>
    <property type="match status" value="1"/>
</dbReference>
<feature type="domain" description="Carrier" evidence="7">
    <location>
        <begin position="4281"/>
        <end position="4356"/>
    </location>
</feature>
<dbReference type="InterPro" id="IPR057326">
    <property type="entry name" value="KR_dom"/>
</dbReference>
<dbReference type="GO" id="GO:0031177">
    <property type="term" value="F:phosphopantetheine binding"/>
    <property type="evidence" value="ECO:0007669"/>
    <property type="project" value="InterPro"/>
</dbReference>
<gene>
    <name evidence="10" type="ORF">Airi02_099220</name>
</gene>
<dbReference type="SUPFAM" id="SSF53901">
    <property type="entry name" value="Thiolase-like"/>
    <property type="match status" value="3"/>
</dbReference>
<dbReference type="InterPro" id="IPR042104">
    <property type="entry name" value="PKS_dehydratase_sf"/>
</dbReference>
<feature type="domain" description="PKS/mFAS DH" evidence="9">
    <location>
        <begin position="1840"/>
        <end position="2108"/>
    </location>
</feature>
<dbReference type="CDD" id="cd08952">
    <property type="entry name" value="KR_1_SDR_x"/>
    <property type="match status" value="1"/>
</dbReference>
<feature type="region of interest" description="N-terminal hotdog fold" evidence="6">
    <location>
        <begin position="1840"/>
        <end position="1964"/>
    </location>
</feature>
<dbReference type="SUPFAM" id="SSF47336">
    <property type="entry name" value="ACP-like"/>
    <property type="match status" value="3"/>
</dbReference>
<dbReference type="Pfam" id="PF16197">
    <property type="entry name" value="KAsynt_C_assoc"/>
    <property type="match status" value="3"/>
</dbReference>
<keyword evidence="2" id="KW-0597">Phosphoprotein</keyword>
<dbReference type="InterPro" id="IPR055123">
    <property type="entry name" value="SpnB-like_Rossmann"/>
</dbReference>
<dbReference type="Pfam" id="PF08240">
    <property type="entry name" value="ADH_N"/>
    <property type="match status" value="1"/>
</dbReference>
<dbReference type="SMART" id="SM00822">
    <property type="entry name" value="PKS_KR"/>
    <property type="match status" value="2"/>
</dbReference>
<dbReference type="SMART" id="SM00826">
    <property type="entry name" value="PKS_DH"/>
    <property type="match status" value="1"/>
</dbReference>
<feature type="domain" description="Carrier" evidence="7">
    <location>
        <begin position="876"/>
        <end position="953"/>
    </location>
</feature>
<dbReference type="InterPro" id="IPR049552">
    <property type="entry name" value="PKS_DH_N"/>
</dbReference>
<dbReference type="Pfam" id="PF00109">
    <property type="entry name" value="ketoacyl-synt"/>
    <property type="match status" value="3"/>
</dbReference>
<dbReference type="GO" id="GO:0004315">
    <property type="term" value="F:3-oxoacyl-[acyl-carrier-protein] synthase activity"/>
    <property type="evidence" value="ECO:0007669"/>
    <property type="project" value="InterPro"/>
</dbReference>
<dbReference type="FunFam" id="1.10.1200.10:FF:000007">
    <property type="entry name" value="Probable polyketide synthase pks17"/>
    <property type="match status" value="2"/>
</dbReference>
<feature type="domain" description="Ketosynthase family 3 (KS3)" evidence="8">
    <location>
        <begin position="5"/>
        <end position="416"/>
    </location>
</feature>
<dbReference type="Pfam" id="PF00550">
    <property type="entry name" value="PP-binding"/>
    <property type="match status" value="3"/>
</dbReference>
<dbReference type="SMART" id="SM01294">
    <property type="entry name" value="PKS_PP_betabranch"/>
    <property type="match status" value="2"/>
</dbReference>